<dbReference type="GO" id="GO:0043933">
    <property type="term" value="P:protein-containing complex organization"/>
    <property type="evidence" value="ECO:0007669"/>
    <property type="project" value="EnsemblFungi"/>
</dbReference>
<dbReference type="KEGG" id="tdl:TDEL_0F01330"/>
<dbReference type="STRING" id="1076872.G8ZWF0"/>
<evidence type="ECO:0000313" key="2">
    <source>
        <dbReference type="Proteomes" id="UP000005627"/>
    </source>
</evidence>
<dbReference type="OrthoDB" id="4039294at2759"/>
<accession>G8ZWF0</accession>
<dbReference type="InParanoid" id="G8ZWF0"/>
<gene>
    <name evidence="1" type="primary">TDEL0F01330</name>
    <name evidence="1" type="ORF">TDEL_0F01330</name>
</gene>
<dbReference type="RefSeq" id="XP_003682155.1">
    <property type="nucleotide sequence ID" value="XM_003682107.1"/>
</dbReference>
<dbReference type="EMBL" id="HE616747">
    <property type="protein sequence ID" value="CCE92944.1"/>
    <property type="molecule type" value="Genomic_DNA"/>
</dbReference>
<dbReference type="Proteomes" id="UP000005627">
    <property type="component" value="Chromosome 6"/>
</dbReference>
<organism evidence="1 2">
    <name type="scientific">Torulaspora delbrueckii</name>
    <name type="common">Yeast</name>
    <name type="synonym">Candida colliculosa</name>
    <dbReference type="NCBI Taxonomy" id="4950"/>
    <lineage>
        <taxon>Eukaryota</taxon>
        <taxon>Fungi</taxon>
        <taxon>Dikarya</taxon>
        <taxon>Ascomycota</taxon>
        <taxon>Saccharomycotina</taxon>
        <taxon>Saccharomycetes</taxon>
        <taxon>Saccharomycetales</taxon>
        <taxon>Saccharomycetaceae</taxon>
        <taxon>Torulaspora</taxon>
    </lineage>
</organism>
<dbReference type="FunCoup" id="G8ZWF0">
    <property type="interactions" value="57"/>
</dbReference>
<dbReference type="AlphaFoldDB" id="G8ZWF0"/>
<name>G8ZWF0_TORDE</name>
<dbReference type="GO" id="GO:0044284">
    <property type="term" value="C:mitochondrial crista junction"/>
    <property type="evidence" value="ECO:0007669"/>
    <property type="project" value="EnsemblFungi"/>
</dbReference>
<keyword evidence="2" id="KW-1185">Reference proteome</keyword>
<reference evidence="1 2" key="1">
    <citation type="journal article" date="2011" name="Proc. Natl. Acad. Sci. U.S.A.">
        <title>Evolutionary erosion of yeast sex chromosomes by mating-type switching accidents.</title>
        <authorList>
            <person name="Gordon J.L."/>
            <person name="Armisen D."/>
            <person name="Proux-Wera E."/>
            <person name="Oheigeartaigh S.S."/>
            <person name="Byrne K.P."/>
            <person name="Wolfe K.H."/>
        </authorList>
    </citation>
    <scope>NUCLEOTIDE SEQUENCE [LARGE SCALE GENOMIC DNA]</scope>
    <source>
        <strain evidence="2">ATCC 10662 / CBS 1146 / NBRC 0425 / NCYC 2629 / NRRL Y-866</strain>
    </source>
</reference>
<proteinExistence type="predicted"/>
<dbReference type="GO" id="GO:0061617">
    <property type="term" value="C:MICOS complex"/>
    <property type="evidence" value="ECO:0007669"/>
    <property type="project" value="EnsemblFungi"/>
</dbReference>
<dbReference type="HOGENOM" id="CLU_093584_0_0_1"/>
<evidence type="ECO:0008006" key="3">
    <source>
        <dbReference type="Google" id="ProtNLM"/>
    </source>
</evidence>
<dbReference type="GO" id="GO:0042407">
    <property type="term" value="P:cristae formation"/>
    <property type="evidence" value="ECO:0007669"/>
    <property type="project" value="EnsemblFungi"/>
</dbReference>
<dbReference type="GeneID" id="11501325"/>
<sequence length="233" mass="26616">MKYSFYPSHQEDAERHEGPIIPAMVQNSPEMISTTLPTGNQVTQSLQLTKNFRRWRNLLINKIDGLRAEWETQKSAARNEIDSANEYLERNVFTDTYENRELVVPSAILSLGAFFSGRVLSNPNNWGKSNNILAGRPSILGKVCTSIPSRLLLPFLLAGTVFTQLTPVTANNIWTTFEKDALPKKFTDDSHRLWKEYYVDGLLKGKQNLCRAVNEKLQQNVKFVRENISDRLK</sequence>
<protein>
    <recommendedName>
        <fullName evidence="3">MICOS complex subunit MIC27</fullName>
    </recommendedName>
</protein>
<evidence type="ECO:0000313" key="1">
    <source>
        <dbReference type="EMBL" id="CCE92944.1"/>
    </source>
</evidence>
<dbReference type="eggNOG" id="ENOG502S31N">
    <property type="taxonomic scope" value="Eukaryota"/>
</dbReference>
<dbReference type="GO" id="GO:0032461">
    <property type="term" value="P:positive regulation of protein oligomerization"/>
    <property type="evidence" value="ECO:0007669"/>
    <property type="project" value="EnsemblFungi"/>
</dbReference>